<dbReference type="EMBL" id="NHYD01003879">
    <property type="protein sequence ID" value="PPQ71050.1"/>
    <property type="molecule type" value="Genomic_DNA"/>
</dbReference>
<feature type="transmembrane region" description="Helical" evidence="5">
    <location>
        <begin position="381"/>
        <end position="401"/>
    </location>
</feature>
<organism evidence="6 7">
    <name type="scientific">Psilocybe cyanescens</name>
    <dbReference type="NCBI Taxonomy" id="93625"/>
    <lineage>
        <taxon>Eukaryota</taxon>
        <taxon>Fungi</taxon>
        <taxon>Dikarya</taxon>
        <taxon>Basidiomycota</taxon>
        <taxon>Agaricomycotina</taxon>
        <taxon>Agaricomycetes</taxon>
        <taxon>Agaricomycetidae</taxon>
        <taxon>Agaricales</taxon>
        <taxon>Agaricineae</taxon>
        <taxon>Strophariaceae</taxon>
        <taxon>Psilocybe</taxon>
    </lineage>
</organism>
<reference evidence="6 7" key="1">
    <citation type="journal article" date="2018" name="Evol. Lett.">
        <title>Horizontal gene cluster transfer increased hallucinogenic mushroom diversity.</title>
        <authorList>
            <person name="Reynolds H.T."/>
            <person name="Vijayakumar V."/>
            <person name="Gluck-Thaler E."/>
            <person name="Korotkin H.B."/>
            <person name="Matheny P.B."/>
            <person name="Slot J.C."/>
        </authorList>
    </citation>
    <scope>NUCLEOTIDE SEQUENCE [LARGE SCALE GENOMIC DNA]</scope>
    <source>
        <strain evidence="6 7">2631</strain>
    </source>
</reference>
<dbReference type="InterPro" id="IPR015943">
    <property type="entry name" value="WD40/YVTN_repeat-like_dom_sf"/>
</dbReference>
<evidence type="ECO:0000256" key="4">
    <source>
        <dbReference type="SAM" id="MobiDB-lite"/>
    </source>
</evidence>
<keyword evidence="2" id="KW-0677">Repeat</keyword>
<evidence type="ECO:0008006" key="8">
    <source>
        <dbReference type="Google" id="ProtNLM"/>
    </source>
</evidence>
<dbReference type="SMART" id="SM00320">
    <property type="entry name" value="WD40"/>
    <property type="match status" value="4"/>
</dbReference>
<evidence type="ECO:0000256" key="1">
    <source>
        <dbReference type="ARBA" id="ARBA00022574"/>
    </source>
</evidence>
<dbReference type="PANTHER" id="PTHR22847">
    <property type="entry name" value="WD40 REPEAT PROTEIN"/>
    <property type="match status" value="1"/>
</dbReference>
<dbReference type="InterPro" id="IPR001680">
    <property type="entry name" value="WD40_rpt"/>
</dbReference>
<dbReference type="GO" id="GO:1990234">
    <property type="term" value="C:transferase complex"/>
    <property type="evidence" value="ECO:0007669"/>
    <property type="project" value="UniProtKB-ARBA"/>
</dbReference>
<feature type="repeat" description="WD" evidence="3">
    <location>
        <begin position="19"/>
        <end position="42"/>
    </location>
</feature>
<dbReference type="Proteomes" id="UP000283269">
    <property type="component" value="Unassembled WGS sequence"/>
</dbReference>
<evidence type="ECO:0000313" key="6">
    <source>
        <dbReference type="EMBL" id="PPQ71050.1"/>
    </source>
</evidence>
<dbReference type="AlphaFoldDB" id="A0A409VXU5"/>
<comment type="caution">
    <text evidence="6">The sequence shown here is derived from an EMBL/GenBank/DDBJ whole genome shotgun (WGS) entry which is preliminary data.</text>
</comment>
<protein>
    <recommendedName>
        <fullName evidence="8">Anaphase-promoting complex subunit 4 WD40 domain-containing protein</fullName>
    </recommendedName>
</protein>
<keyword evidence="5" id="KW-0472">Membrane</keyword>
<proteinExistence type="predicted"/>
<evidence type="ECO:0000256" key="2">
    <source>
        <dbReference type="ARBA" id="ARBA00022737"/>
    </source>
</evidence>
<evidence type="ECO:0000256" key="3">
    <source>
        <dbReference type="PROSITE-ProRule" id="PRU00221"/>
    </source>
</evidence>
<gene>
    <name evidence="6" type="ORF">CVT25_007321</name>
</gene>
<sequence length="484" mass="53582">MFSNLLDFILRRPRLLAELNGHTGPVISLAISPNGKLLASGGKKITWQLATDGVRVWDLTTREELIIPQQPLQERGQVSCVCWITRQNERCDTLCYGNALGYLVFLQHRQTERRFEVVHSVQIARGGEILSLAAESSGGSATRIATGTRDKCVQVWSFDSSTRKLVSIHSNAFSQEKDIIPKSLAFDDNEGQDLLVFGLFDGIGMVEATVNGWRLINSHPKCKSEDFTTKIWPKTVGSGNAAIDLKHRTFIVDNVSNGFDLYKLDTGHFLRTLVTKDPIKTYPKGVAFANKCQAVVGGSDHGHVYIFERKTGKVIQTIKHARDGGVQTIAMFDCEGTVVIATASASTLGPTPIRIWQWSPVQSENPSKRRPASYFINTTRWLLHIIVVAAAAAYCVGIISGQGGYQLIPPRNKSALSVSHNGLNEVEIREYIRREMIEEMSQMKRTAKEGTSNGPTQAGKNGEEKENIHKSKSKSKVERSVIYL</sequence>
<keyword evidence="5" id="KW-0812">Transmembrane</keyword>
<dbReference type="Pfam" id="PF00400">
    <property type="entry name" value="WD40"/>
    <property type="match status" value="1"/>
</dbReference>
<dbReference type="PANTHER" id="PTHR22847:SF637">
    <property type="entry name" value="WD REPEAT DOMAIN 5B"/>
    <property type="match status" value="1"/>
</dbReference>
<dbReference type="SUPFAM" id="SSF50978">
    <property type="entry name" value="WD40 repeat-like"/>
    <property type="match status" value="1"/>
</dbReference>
<dbReference type="Gene3D" id="2.130.10.10">
    <property type="entry name" value="YVTN repeat-like/Quinoprotein amine dehydrogenase"/>
    <property type="match status" value="2"/>
</dbReference>
<feature type="compositionally biased region" description="Basic and acidic residues" evidence="4">
    <location>
        <begin position="461"/>
        <end position="484"/>
    </location>
</feature>
<keyword evidence="1 3" id="KW-0853">WD repeat</keyword>
<feature type="compositionally biased region" description="Polar residues" evidence="4">
    <location>
        <begin position="449"/>
        <end position="459"/>
    </location>
</feature>
<accession>A0A409VXU5</accession>
<feature type="region of interest" description="Disordered" evidence="4">
    <location>
        <begin position="443"/>
        <end position="484"/>
    </location>
</feature>
<dbReference type="STRING" id="93625.A0A409VXU5"/>
<name>A0A409VXU5_PSICY</name>
<dbReference type="PROSITE" id="PS50082">
    <property type="entry name" value="WD_REPEATS_2"/>
    <property type="match status" value="1"/>
</dbReference>
<keyword evidence="7" id="KW-1185">Reference proteome</keyword>
<keyword evidence="5" id="KW-1133">Transmembrane helix</keyword>
<dbReference type="OrthoDB" id="2654453at2759"/>
<evidence type="ECO:0000256" key="5">
    <source>
        <dbReference type="SAM" id="Phobius"/>
    </source>
</evidence>
<dbReference type="InParanoid" id="A0A409VXU5"/>
<evidence type="ECO:0000313" key="7">
    <source>
        <dbReference type="Proteomes" id="UP000283269"/>
    </source>
</evidence>
<dbReference type="InterPro" id="IPR036322">
    <property type="entry name" value="WD40_repeat_dom_sf"/>
</dbReference>